<feature type="domain" description="MgtC/SapB/SrpB/YhiD N-terminal" evidence="8">
    <location>
        <begin position="11"/>
        <end position="132"/>
    </location>
</feature>
<evidence type="ECO:0000256" key="4">
    <source>
        <dbReference type="ARBA" id="ARBA00022692"/>
    </source>
</evidence>
<evidence type="ECO:0000256" key="6">
    <source>
        <dbReference type="ARBA" id="ARBA00023136"/>
    </source>
</evidence>
<evidence type="ECO:0000313" key="10">
    <source>
        <dbReference type="Proteomes" id="UP001595906"/>
    </source>
</evidence>
<feature type="transmembrane region" description="Helical" evidence="7">
    <location>
        <begin position="60"/>
        <end position="80"/>
    </location>
</feature>
<accession>A0ABV8PUE5</accession>
<dbReference type="EMBL" id="JBHSDC010000009">
    <property type="protein sequence ID" value="MFC4231528.1"/>
    <property type="molecule type" value="Genomic_DNA"/>
</dbReference>
<sequence>MSHIDFIIRISVAVAAGTIIGFERQWQHKSAGLRTTILVALGAALYVLISVSLTEKTGDATRIIGQVVTGIGFLCAGVIFRDGFSVHGLTTAVTIWCSSAIGCLAATGQFFETFVATALILFVNIGLVPVDRWLTNRNSTKN</sequence>
<comment type="similarity">
    <text evidence="2">Belongs to the MgtC/SapB family.</text>
</comment>
<dbReference type="Proteomes" id="UP001595906">
    <property type="component" value="Unassembled WGS sequence"/>
</dbReference>
<keyword evidence="4 7" id="KW-0812">Transmembrane</keyword>
<proteinExistence type="inferred from homology"/>
<dbReference type="Pfam" id="PF02308">
    <property type="entry name" value="MgtC"/>
    <property type="match status" value="1"/>
</dbReference>
<dbReference type="InterPro" id="IPR003416">
    <property type="entry name" value="MgtC/SapB/SrpB/YhiD_fam"/>
</dbReference>
<keyword evidence="5 7" id="KW-1133">Transmembrane helix</keyword>
<reference evidence="10" key="1">
    <citation type="journal article" date="2019" name="Int. J. Syst. Evol. Microbiol.">
        <title>The Global Catalogue of Microorganisms (GCM) 10K type strain sequencing project: providing services to taxonomists for standard genome sequencing and annotation.</title>
        <authorList>
            <consortium name="The Broad Institute Genomics Platform"/>
            <consortium name="The Broad Institute Genome Sequencing Center for Infectious Disease"/>
            <person name="Wu L."/>
            <person name="Ma J."/>
        </authorList>
    </citation>
    <scope>NUCLEOTIDE SEQUENCE [LARGE SCALE GENOMIC DNA]</scope>
    <source>
        <strain evidence="10">CECT 8010</strain>
    </source>
</reference>
<feature type="transmembrane region" description="Helical" evidence="7">
    <location>
        <begin position="35"/>
        <end position="54"/>
    </location>
</feature>
<evidence type="ECO:0000256" key="3">
    <source>
        <dbReference type="ARBA" id="ARBA00022475"/>
    </source>
</evidence>
<evidence type="ECO:0000256" key="5">
    <source>
        <dbReference type="ARBA" id="ARBA00022989"/>
    </source>
</evidence>
<comment type="caution">
    <text evidence="9">The sequence shown here is derived from an EMBL/GenBank/DDBJ whole genome shotgun (WGS) entry which is preliminary data.</text>
</comment>
<evidence type="ECO:0000256" key="7">
    <source>
        <dbReference type="SAM" id="Phobius"/>
    </source>
</evidence>
<dbReference type="RefSeq" id="WP_379013036.1">
    <property type="nucleotide sequence ID" value="NZ_JBHSDC010000009.1"/>
</dbReference>
<evidence type="ECO:0000256" key="1">
    <source>
        <dbReference type="ARBA" id="ARBA00004651"/>
    </source>
</evidence>
<evidence type="ECO:0000256" key="2">
    <source>
        <dbReference type="ARBA" id="ARBA00009298"/>
    </source>
</evidence>
<dbReference type="PANTHER" id="PTHR33778:SF3">
    <property type="entry name" value="PROTEIN MGTC"/>
    <property type="match status" value="1"/>
</dbReference>
<keyword evidence="6 7" id="KW-0472">Membrane</keyword>
<organism evidence="9 10">
    <name type="scientific">Parasediminibacterium paludis</name>
    <dbReference type="NCBI Taxonomy" id="908966"/>
    <lineage>
        <taxon>Bacteria</taxon>
        <taxon>Pseudomonadati</taxon>
        <taxon>Bacteroidota</taxon>
        <taxon>Chitinophagia</taxon>
        <taxon>Chitinophagales</taxon>
        <taxon>Chitinophagaceae</taxon>
        <taxon>Parasediminibacterium</taxon>
    </lineage>
</organism>
<name>A0ABV8PUE5_9BACT</name>
<evidence type="ECO:0000313" key="9">
    <source>
        <dbReference type="EMBL" id="MFC4231528.1"/>
    </source>
</evidence>
<feature type="transmembrane region" description="Helical" evidence="7">
    <location>
        <begin position="87"/>
        <end position="108"/>
    </location>
</feature>
<evidence type="ECO:0000259" key="8">
    <source>
        <dbReference type="Pfam" id="PF02308"/>
    </source>
</evidence>
<dbReference type="InterPro" id="IPR049177">
    <property type="entry name" value="MgtC_SapB_SrpB_YhiD_N"/>
</dbReference>
<protein>
    <submittedName>
        <fullName evidence="9">MgtC/SapB family protein</fullName>
    </submittedName>
</protein>
<keyword evidence="3" id="KW-1003">Cell membrane</keyword>
<dbReference type="PRINTS" id="PR01837">
    <property type="entry name" value="MGTCSAPBPROT"/>
</dbReference>
<feature type="transmembrane region" description="Helical" evidence="7">
    <location>
        <begin position="114"/>
        <end position="134"/>
    </location>
</feature>
<gene>
    <name evidence="9" type="ORF">ACFOW1_06490</name>
</gene>
<comment type="subcellular location">
    <subcellularLocation>
        <location evidence="1">Cell membrane</location>
        <topology evidence="1">Multi-pass membrane protein</topology>
    </subcellularLocation>
</comment>
<dbReference type="PANTHER" id="PTHR33778">
    <property type="entry name" value="PROTEIN MGTC"/>
    <property type="match status" value="1"/>
</dbReference>
<keyword evidence="10" id="KW-1185">Reference proteome</keyword>